<dbReference type="AlphaFoldDB" id="A0AAD9PP81"/>
<dbReference type="GO" id="GO:0032543">
    <property type="term" value="P:mitochondrial translation"/>
    <property type="evidence" value="ECO:0007669"/>
    <property type="project" value="TreeGrafter"/>
</dbReference>
<sequence length="522" mass="59965">MMIPYACEYPVNLQDFQTEPREERLDLAKEKVASLGFFKPVPREYESELIQASLKGRLGPDWGHLHKTSFDLAREYTNDKVWNCVKTENAFHHAVTKQDVKASPITFSSPSREDVETIRKQMVIGRVRIHWFPRYFGKSLGEMWEYIKLCDVILDVRDARLPLVSDDDYMLNVFNNMFTHKPKILVFTHADLASTQGIEDWGRYYRIKEANKCREFNKNIKDMSMQRPCTPVVFVNARDGGKGIITLKKLIVKLCERARAKRERRGLSQRPARAIVLGLPNIGKSALINRLLNRHRARSYNATGVTKNITWVRLHPDEYTEAAYKTIDVLDTPGVLPPNLYNSTIGRVGSNPKRNKLLSNIYFNLGETSIPGGHSKHGIDALEQKIERNVWLLCAANQIVQGVYEVDQAAEMFLEQYLQVYRTHPRYVNAKILLKRVGLQYNPEVLNLDGPDFANICITTASQRHHGGDYNAASNRILTDFRKGYLGPLTLQVPPPNQRPLVHARPRQRTVPLYHRGIYEGW</sequence>
<dbReference type="EMBL" id="JALLKP010000001">
    <property type="protein sequence ID" value="KAK2198032.1"/>
    <property type="molecule type" value="Genomic_DNA"/>
</dbReference>
<dbReference type="PANTHER" id="PTHR45782">
    <property type="entry name" value="MITOCHONDRIAL RIBOSOME-ASSOCIATED GTPASE 1"/>
    <property type="match status" value="1"/>
</dbReference>
<dbReference type="SUPFAM" id="SSF52540">
    <property type="entry name" value="P-loop containing nucleoside triphosphate hydrolases"/>
    <property type="match status" value="1"/>
</dbReference>
<evidence type="ECO:0000256" key="2">
    <source>
        <dbReference type="ARBA" id="ARBA00023134"/>
    </source>
</evidence>
<dbReference type="CDD" id="cd01856">
    <property type="entry name" value="YlqF"/>
    <property type="match status" value="1"/>
</dbReference>
<keyword evidence="1" id="KW-0547">Nucleotide-binding</keyword>
<dbReference type="InterPro" id="IPR027417">
    <property type="entry name" value="P-loop_NTPase"/>
</dbReference>
<dbReference type="GO" id="GO:0005525">
    <property type="term" value="F:GTP binding"/>
    <property type="evidence" value="ECO:0007669"/>
    <property type="project" value="UniProtKB-KW"/>
</dbReference>
<evidence type="ECO:0000259" key="3">
    <source>
        <dbReference type="Pfam" id="PF01926"/>
    </source>
</evidence>
<gene>
    <name evidence="4" type="ORF">BdWA1_001037</name>
</gene>
<dbReference type="Pfam" id="PF01926">
    <property type="entry name" value="MMR_HSR1"/>
    <property type="match status" value="1"/>
</dbReference>
<keyword evidence="5" id="KW-1185">Reference proteome</keyword>
<name>A0AAD9PP81_9APIC</name>
<protein>
    <submittedName>
        <fullName evidence="4">Bifunctional P-loop containing nucleoside triphosphate hydrolase/GTP binding domain</fullName>
    </submittedName>
</protein>
<feature type="domain" description="G" evidence="3">
    <location>
        <begin position="274"/>
        <end position="337"/>
    </location>
</feature>
<dbReference type="RefSeq" id="XP_067804874.1">
    <property type="nucleotide sequence ID" value="XM_067946083.1"/>
</dbReference>
<dbReference type="GO" id="GO:0005739">
    <property type="term" value="C:mitochondrion"/>
    <property type="evidence" value="ECO:0007669"/>
    <property type="project" value="TreeGrafter"/>
</dbReference>
<evidence type="ECO:0000256" key="1">
    <source>
        <dbReference type="ARBA" id="ARBA00022741"/>
    </source>
</evidence>
<proteinExistence type="predicted"/>
<dbReference type="Gene3D" id="3.40.50.300">
    <property type="entry name" value="P-loop containing nucleotide triphosphate hydrolases"/>
    <property type="match status" value="1"/>
</dbReference>
<accession>A0AAD9PP81</accession>
<comment type="caution">
    <text evidence="4">The sequence shown here is derived from an EMBL/GenBank/DDBJ whole genome shotgun (WGS) entry which is preliminary data.</text>
</comment>
<keyword evidence="2" id="KW-0342">GTP-binding</keyword>
<reference evidence="4" key="1">
    <citation type="journal article" date="2023" name="Nat. Microbiol.">
        <title>Babesia duncani multi-omics identifies virulence factors and drug targets.</title>
        <authorList>
            <person name="Singh P."/>
            <person name="Lonardi S."/>
            <person name="Liang Q."/>
            <person name="Vydyam P."/>
            <person name="Khabirova E."/>
            <person name="Fang T."/>
            <person name="Gihaz S."/>
            <person name="Thekkiniath J."/>
            <person name="Munshi M."/>
            <person name="Abel S."/>
            <person name="Ciampossin L."/>
            <person name="Batugedara G."/>
            <person name="Gupta M."/>
            <person name="Lu X.M."/>
            <person name="Lenz T."/>
            <person name="Chakravarty S."/>
            <person name="Cornillot E."/>
            <person name="Hu Y."/>
            <person name="Ma W."/>
            <person name="Gonzalez L.M."/>
            <person name="Sanchez S."/>
            <person name="Estrada K."/>
            <person name="Sanchez-Flores A."/>
            <person name="Montero E."/>
            <person name="Harb O.S."/>
            <person name="Le Roch K.G."/>
            <person name="Mamoun C.B."/>
        </authorList>
    </citation>
    <scope>NUCLEOTIDE SEQUENCE</scope>
    <source>
        <strain evidence="4">WA1</strain>
    </source>
</reference>
<dbReference type="KEGG" id="bdw:94335335"/>
<evidence type="ECO:0000313" key="5">
    <source>
        <dbReference type="Proteomes" id="UP001214638"/>
    </source>
</evidence>
<evidence type="ECO:0000313" key="4">
    <source>
        <dbReference type="EMBL" id="KAK2198032.1"/>
    </source>
</evidence>
<dbReference type="GO" id="GO:0003924">
    <property type="term" value="F:GTPase activity"/>
    <property type="evidence" value="ECO:0007669"/>
    <property type="project" value="TreeGrafter"/>
</dbReference>
<dbReference type="InterPro" id="IPR006073">
    <property type="entry name" value="GTP-bd"/>
</dbReference>
<dbReference type="Proteomes" id="UP001214638">
    <property type="component" value="Unassembled WGS sequence"/>
</dbReference>
<dbReference type="PANTHER" id="PTHR45782:SF4">
    <property type="entry name" value="MITOCHONDRIAL RIBOSOME-ASSOCIATED GTPASE 1"/>
    <property type="match status" value="1"/>
</dbReference>
<keyword evidence="4" id="KW-0378">Hydrolase</keyword>
<dbReference type="GeneID" id="94335335"/>
<organism evidence="4 5">
    <name type="scientific">Babesia duncani</name>
    <dbReference type="NCBI Taxonomy" id="323732"/>
    <lineage>
        <taxon>Eukaryota</taxon>
        <taxon>Sar</taxon>
        <taxon>Alveolata</taxon>
        <taxon>Apicomplexa</taxon>
        <taxon>Aconoidasida</taxon>
        <taxon>Piroplasmida</taxon>
        <taxon>Babesiidae</taxon>
        <taxon>Babesia</taxon>
    </lineage>
</organism>